<evidence type="ECO:0000256" key="1">
    <source>
        <dbReference type="SAM" id="MobiDB-lite"/>
    </source>
</evidence>
<dbReference type="Pfam" id="PF05235">
    <property type="entry name" value="CHAD"/>
    <property type="match status" value="1"/>
</dbReference>
<dbReference type="PROSITE" id="PS51708">
    <property type="entry name" value="CHAD"/>
    <property type="match status" value="1"/>
</dbReference>
<dbReference type="SMART" id="SM00880">
    <property type="entry name" value="CHAD"/>
    <property type="match status" value="1"/>
</dbReference>
<dbReference type="SUPFAM" id="SSF53254">
    <property type="entry name" value="Phosphoglycerate mutase-like"/>
    <property type="match status" value="1"/>
</dbReference>
<dbReference type="AlphaFoldDB" id="A0A2U1CYY7"/>
<feature type="region of interest" description="Disordered" evidence="1">
    <location>
        <begin position="9"/>
        <end position="31"/>
    </location>
</feature>
<dbReference type="RefSeq" id="WP_165819222.1">
    <property type="nucleotide sequence ID" value="NZ_QEKQ01000002.1"/>
</dbReference>
<dbReference type="Gene3D" id="1.40.20.10">
    <property type="entry name" value="CHAD domain"/>
    <property type="match status" value="1"/>
</dbReference>
<dbReference type="SMART" id="SM00855">
    <property type="entry name" value="PGAM"/>
    <property type="match status" value="1"/>
</dbReference>
<evidence type="ECO:0000259" key="2">
    <source>
        <dbReference type="PROSITE" id="PS51708"/>
    </source>
</evidence>
<accession>A0A2U1CYY7</accession>
<proteinExistence type="predicted"/>
<protein>
    <submittedName>
        <fullName evidence="3">Phosphohistidine phosphatase</fullName>
    </submittedName>
</protein>
<dbReference type="Pfam" id="PF00300">
    <property type="entry name" value="His_Phos_1"/>
    <property type="match status" value="1"/>
</dbReference>
<dbReference type="Proteomes" id="UP000245887">
    <property type="component" value="Unassembled WGS sequence"/>
</dbReference>
<dbReference type="Gene3D" id="3.40.50.1240">
    <property type="entry name" value="Phosphoglycerate mutase-like"/>
    <property type="match status" value="1"/>
</dbReference>
<feature type="domain" description="CHAD" evidence="2">
    <location>
        <begin position="180"/>
        <end position="454"/>
    </location>
</feature>
<dbReference type="PANTHER" id="PTHR39339">
    <property type="entry name" value="SLR1444 PROTEIN"/>
    <property type="match status" value="1"/>
</dbReference>
<evidence type="ECO:0000313" key="3">
    <source>
        <dbReference type="EMBL" id="PVY77987.1"/>
    </source>
</evidence>
<dbReference type="InterPro" id="IPR007899">
    <property type="entry name" value="CHAD_dom"/>
</dbReference>
<dbReference type="InterPro" id="IPR029033">
    <property type="entry name" value="His_PPase_superfam"/>
</dbReference>
<dbReference type="InterPro" id="IPR038186">
    <property type="entry name" value="CHAD_dom_sf"/>
</dbReference>
<dbReference type="EMBL" id="QEKQ01000002">
    <property type="protein sequence ID" value="PVY77987.1"/>
    <property type="molecule type" value="Genomic_DNA"/>
</dbReference>
<dbReference type="InterPro" id="IPR013078">
    <property type="entry name" value="His_Pase_superF_clade-1"/>
</dbReference>
<reference evidence="3 4" key="1">
    <citation type="submission" date="2018-04" db="EMBL/GenBank/DDBJ databases">
        <title>Genomic Encyclopedia of Type Strains, Phase IV (KMG-IV): sequencing the most valuable type-strain genomes for metagenomic binning, comparative biology and taxonomic classification.</title>
        <authorList>
            <person name="Goeker M."/>
        </authorList>
    </citation>
    <scope>NUCLEOTIDE SEQUENCE [LARGE SCALE GENOMIC DNA]</scope>
    <source>
        <strain evidence="3 4">DSM 28688</strain>
    </source>
</reference>
<sequence length="454" mass="51678">MKTLFLVRHGKSSWDQPDLPDDRRPLKKRGRRQALALGPALKKAGAFAGSLYVSPAARAQETATGIIEALPAGSPLRLETDNTLYTFDDDHLMQWLQSRPKQSPVTIIGHNPALLDLANRLLDAPLETLPTGTALQITLPGVSWRQVNRQAGQLTARFLPEQLSYKLFRRKAPAAPDLNGLGLRKRIPAMLAHQAELISALQSGVRHGHDPEFLHQFRVNLRKSRAIAEALERVQKDKSLKKGIKGLKRQARNTSHLRDLDVFLGTLAEWRGDPARREVIDDLGLQSSFSREQQAAHQQLVKQLDGEDFAHDMNRWHRLIQDGAIKRLTKDLKPKSIRKTLEKQTARHDRLLNRLTHDAPDDEFHRVRKALKRVRYLIEMDPDHLAGAIKHLKARQKLLGRFQDRHVQMVLLDNIARQRSTPDQQKNLSWLMDQIRAEKQTAREEILALPPLSD</sequence>
<name>A0A2U1CYY7_9GAMM</name>
<evidence type="ECO:0000313" key="4">
    <source>
        <dbReference type="Proteomes" id="UP000245887"/>
    </source>
</evidence>
<comment type="caution">
    <text evidence="3">The sequence shown here is derived from an EMBL/GenBank/DDBJ whole genome shotgun (WGS) entry which is preliminary data.</text>
</comment>
<gene>
    <name evidence="3" type="ORF">C8D92_10219</name>
</gene>
<organism evidence="3 4">
    <name type="scientific">Tamilnaduibacter salinus</name>
    <dbReference type="NCBI Taxonomy" id="1484056"/>
    <lineage>
        <taxon>Bacteria</taxon>
        <taxon>Pseudomonadati</taxon>
        <taxon>Pseudomonadota</taxon>
        <taxon>Gammaproteobacteria</taxon>
        <taxon>Pseudomonadales</taxon>
        <taxon>Marinobacteraceae</taxon>
        <taxon>Tamilnaduibacter</taxon>
    </lineage>
</organism>
<dbReference type="PANTHER" id="PTHR39339:SF1">
    <property type="entry name" value="CHAD DOMAIN-CONTAINING PROTEIN"/>
    <property type="match status" value="1"/>
</dbReference>
<dbReference type="CDD" id="cd07067">
    <property type="entry name" value="HP_PGM_like"/>
    <property type="match status" value="1"/>
</dbReference>